<dbReference type="Proteomes" id="UP001162060">
    <property type="component" value="Unassembled WGS sequence"/>
</dbReference>
<name>A0AAV1TMC2_9STRA</name>
<evidence type="ECO:0000313" key="2">
    <source>
        <dbReference type="EMBL" id="CAK7923584.1"/>
    </source>
</evidence>
<sequence length="52" mass="5949">MRQAEERGWYFDESCPFQASTQGRPRLSQLSPTDQQLHRPSPAPTALCMLEV</sequence>
<comment type="caution">
    <text evidence="2">The sequence shown here is derived from an EMBL/GenBank/DDBJ whole genome shotgun (WGS) entry which is preliminary data.</text>
</comment>
<proteinExistence type="predicted"/>
<dbReference type="AlphaFoldDB" id="A0AAV1TMC2"/>
<evidence type="ECO:0000256" key="1">
    <source>
        <dbReference type="SAM" id="MobiDB-lite"/>
    </source>
</evidence>
<accession>A0AAV1TMC2</accession>
<dbReference type="EMBL" id="CAKLBY020000069">
    <property type="protein sequence ID" value="CAK7923584.1"/>
    <property type="molecule type" value="Genomic_DNA"/>
</dbReference>
<feature type="compositionally biased region" description="Polar residues" evidence="1">
    <location>
        <begin position="17"/>
        <end position="35"/>
    </location>
</feature>
<feature type="region of interest" description="Disordered" evidence="1">
    <location>
        <begin position="14"/>
        <end position="52"/>
    </location>
</feature>
<protein>
    <submittedName>
        <fullName evidence="2">Uncharacterized protein</fullName>
    </submittedName>
</protein>
<organism evidence="2 3">
    <name type="scientific">Peronospora matthiolae</name>
    <dbReference type="NCBI Taxonomy" id="2874970"/>
    <lineage>
        <taxon>Eukaryota</taxon>
        <taxon>Sar</taxon>
        <taxon>Stramenopiles</taxon>
        <taxon>Oomycota</taxon>
        <taxon>Peronosporomycetes</taxon>
        <taxon>Peronosporales</taxon>
        <taxon>Peronosporaceae</taxon>
        <taxon>Peronospora</taxon>
    </lineage>
</organism>
<reference evidence="2" key="1">
    <citation type="submission" date="2024-01" db="EMBL/GenBank/DDBJ databases">
        <authorList>
            <person name="Webb A."/>
        </authorList>
    </citation>
    <scope>NUCLEOTIDE SEQUENCE</scope>
    <source>
        <strain evidence="2">Pm1</strain>
    </source>
</reference>
<gene>
    <name evidence="2" type="ORF">PM001_LOCUS8734</name>
</gene>
<evidence type="ECO:0000313" key="3">
    <source>
        <dbReference type="Proteomes" id="UP001162060"/>
    </source>
</evidence>